<proteinExistence type="inferred from homology"/>
<keyword evidence="15" id="KW-1185">Reference proteome</keyword>
<comment type="function">
    <text evidence="10">Catalyzes the transfer of pyrophosphate from adenosine triphosphate (ATP) to 6-hydroxymethyl-7,8-dihydropterin, an enzymatic step in folate biosynthesis pathway.</text>
</comment>
<evidence type="ECO:0000256" key="1">
    <source>
        <dbReference type="ARBA" id="ARBA00005051"/>
    </source>
</evidence>
<evidence type="ECO:0000256" key="9">
    <source>
        <dbReference type="ARBA" id="ARBA00022909"/>
    </source>
</evidence>
<evidence type="ECO:0000256" key="2">
    <source>
        <dbReference type="ARBA" id="ARBA00005810"/>
    </source>
</evidence>
<dbReference type="CDD" id="cd00483">
    <property type="entry name" value="HPPK"/>
    <property type="match status" value="1"/>
</dbReference>
<dbReference type="GO" id="GO:0005524">
    <property type="term" value="F:ATP binding"/>
    <property type="evidence" value="ECO:0007669"/>
    <property type="project" value="UniProtKB-KW"/>
</dbReference>
<evidence type="ECO:0000256" key="12">
    <source>
        <dbReference type="ARBA" id="ARBA00033413"/>
    </source>
</evidence>
<dbReference type="Pfam" id="PF01288">
    <property type="entry name" value="HPPK"/>
    <property type="match status" value="1"/>
</dbReference>
<dbReference type="RefSeq" id="WP_343335780.1">
    <property type="nucleotide sequence ID" value="NZ_JAPOHD010000069.1"/>
</dbReference>
<evidence type="ECO:0000256" key="7">
    <source>
        <dbReference type="ARBA" id="ARBA00022777"/>
    </source>
</evidence>
<dbReference type="PANTHER" id="PTHR43071:SF1">
    <property type="entry name" value="2-AMINO-4-HYDROXY-6-HYDROXYMETHYLDIHYDROPTERIDINE PYROPHOSPHOKINASE"/>
    <property type="match status" value="1"/>
</dbReference>
<evidence type="ECO:0000256" key="6">
    <source>
        <dbReference type="ARBA" id="ARBA00022741"/>
    </source>
</evidence>
<keyword evidence="9" id="KW-0289">Folate biosynthesis</keyword>
<organism evidence="14 15">
    <name type="scientific">Draconibacterium aestuarii</name>
    <dbReference type="NCBI Taxonomy" id="2998507"/>
    <lineage>
        <taxon>Bacteria</taxon>
        <taxon>Pseudomonadati</taxon>
        <taxon>Bacteroidota</taxon>
        <taxon>Bacteroidia</taxon>
        <taxon>Marinilabiliales</taxon>
        <taxon>Prolixibacteraceae</taxon>
        <taxon>Draconibacterium</taxon>
    </lineage>
</organism>
<sequence length="163" mass="19345">MHKVYLGIGGNIGNKQQNFEKVLELINKQLGKIILSSSIYETPPWGFHSDDPFWNQVLLIETILEAEELLWRINAIEDKFERKRGEERYSSRQMDIDILYFNDDYYETKTLIVPHPKIHERKFVLVPLAEIAPDYKHPLRRLTNLQMLENCRDDSIIKKVVFE</sequence>
<dbReference type="GO" id="GO:0046656">
    <property type="term" value="P:folic acid biosynthetic process"/>
    <property type="evidence" value="ECO:0007669"/>
    <property type="project" value="UniProtKB-KW"/>
</dbReference>
<dbReference type="NCBIfam" id="TIGR01498">
    <property type="entry name" value="folK"/>
    <property type="match status" value="1"/>
</dbReference>
<dbReference type="Gene3D" id="3.30.70.560">
    <property type="entry name" value="7,8-Dihydro-6-hydroxymethylpterin-pyrophosphokinase HPPK"/>
    <property type="match status" value="1"/>
</dbReference>
<comment type="similarity">
    <text evidence="2">Belongs to the HPPK family.</text>
</comment>
<dbReference type="EMBL" id="JAPOHD010000069">
    <property type="protein sequence ID" value="MCY1723454.1"/>
    <property type="molecule type" value="Genomic_DNA"/>
</dbReference>
<feature type="domain" description="7,8-dihydro-6-hydroxymethylpterin-pyrophosphokinase" evidence="13">
    <location>
        <begin position="5"/>
        <end position="133"/>
    </location>
</feature>
<evidence type="ECO:0000256" key="3">
    <source>
        <dbReference type="ARBA" id="ARBA00013253"/>
    </source>
</evidence>
<evidence type="ECO:0000313" key="14">
    <source>
        <dbReference type="EMBL" id="MCY1723454.1"/>
    </source>
</evidence>
<keyword evidence="7" id="KW-0418">Kinase</keyword>
<evidence type="ECO:0000256" key="4">
    <source>
        <dbReference type="ARBA" id="ARBA00016218"/>
    </source>
</evidence>
<dbReference type="GO" id="GO:0003848">
    <property type="term" value="F:2-amino-4-hydroxy-6-hydroxymethyldihydropteridine diphosphokinase activity"/>
    <property type="evidence" value="ECO:0007669"/>
    <property type="project" value="UniProtKB-EC"/>
</dbReference>
<dbReference type="InterPro" id="IPR000550">
    <property type="entry name" value="Hppk"/>
</dbReference>
<evidence type="ECO:0000256" key="10">
    <source>
        <dbReference type="ARBA" id="ARBA00029409"/>
    </source>
</evidence>
<dbReference type="Proteomes" id="UP001145087">
    <property type="component" value="Unassembled WGS sequence"/>
</dbReference>
<protein>
    <recommendedName>
        <fullName evidence="4">2-amino-4-hydroxy-6-hydroxymethyldihydropteridine pyrophosphokinase</fullName>
        <ecNumber evidence="3">2.7.6.3</ecNumber>
    </recommendedName>
    <alternativeName>
        <fullName evidence="11">6-hydroxymethyl-7,8-dihydropterin pyrophosphokinase</fullName>
    </alternativeName>
    <alternativeName>
        <fullName evidence="12">7,8-dihydro-6-hydroxymethylpterin-pyrophosphokinase</fullName>
    </alternativeName>
</protein>
<evidence type="ECO:0000256" key="5">
    <source>
        <dbReference type="ARBA" id="ARBA00022679"/>
    </source>
</evidence>
<comment type="pathway">
    <text evidence="1">Cofactor biosynthesis; tetrahydrofolate biosynthesis; 2-amino-4-hydroxy-6-hydroxymethyl-7,8-dihydropteridine diphosphate from 7,8-dihydroneopterin triphosphate: step 4/4.</text>
</comment>
<evidence type="ECO:0000313" key="15">
    <source>
        <dbReference type="Proteomes" id="UP001145087"/>
    </source>
</evidence>
<keyword evidence="8" id="KW-0067">ATP-binding</keyword>
<accession>A0A9X3FAB6</accession>
<gene>
    <name evidence="14" type="primary">folK</name>
    <name evidence="14" type="ORF">OU798_24090</name>
</gene>
<evidence type="ECO:0000256" key="8">
    <source>
        <dbReference type="ARBA" id="ARBA00022840"/>
    </source>
</evidence>
<comment type="caution">
    <text evidence="14">The sequence shown here is derived from an EMBL/GenBank/DDBJ whole genome shotgun (WGS) entry which is preliminary data.</text>
</comment>
<keyword evidence="5 14" id="KW-0808">Transferase</keyword>
<evidence type="ECO:0000259" key="13">
    <source>
        <dbReference type="Pfam" id="PF01288"/>
    </source>
</evidence>
<dbReference type="PANTHER" id="PTHR43071">
    <property type="entry name" value="2-AMINO-4-HYDROXY-6-HYDROXYMETHYLDIHYDROPTERIDINE PYROPHOSPHOKINASE"/>
    <property type="match status" value="1"/>
</dbReference>
<dbReference type="InterPro" id="IPR035907">
    <property type="entry name" value="Hppk_sf"/>
</dbReference>
<name>A0A9X3FAB6_9BACT</name>
<dbReference type="AlphaFoldDB" id="A0A9X3FAB6"/>
<dbReference type="GO" id="GO:0016301">
    <property type="term" value="F:kinase activity"/>
    <property type="evidence" value="ECO:0007669"/>
    <property type="project" value="UniProtKB-KW"/>
</dbReference>
<keyword evidence="6" id="KW-0547">Nucleotide-binding</keyword>
<evidence type="ECO:0000256" key="11">
    <source>
        <dbReference type="ARBA" id="ARBA00029766"/>
    </source>
</evidence>
<dbReference type="EC" id="2.7.6.3" evidence="3"/>
<reference evidence="14" key="1">
    <citation type="submission" date="2022-11" db="EMBL/GenBank/DDBJ databases">
        <title>Marilongibacter aestuarii gen. nov., sp. nov., isolated from tidal flat sediment.</title>
        <authorList>
            <person name="Jiayan W."/>
        </authorList>
    </citation>
    <scope>NUCLEOTIDE SEQUENCE</scope>
    <source>
        <strain evidence="14">Z1-6</strain>
    </source>
</reference>
<dbReference type="SUPFAM" id="SSF55083">
    <property type="entry name" value="6-hydroxymethyl-7,8-dihydropterin pyrophosphokinase, HPPK"/>
    <property type="match status" value="1"/>
</dbReference>